<evidence type="ECO:0000313" key="2">
    <source>
        <dbReference type="Proteomes" id="UP000247702"/>
    </source>
</evidence>
<evidence type="ECO:0008006" key="3">
    <source>
        <dbReference type="Google" id="ProtNLM"/>
    </source>
</evidence>
<sequence>MLDPYILRPPTLSSHATSSISDIFINNLVFMDDSTLISSSKAGMEHMLSITEEFYALNNTSANHQKYVLISNSLSLTTTSTILPVEFVFPSHL</sequence>
<organism evidence="1 2">
    <name type="scientific">Rhizophagus clarus</name>
    <dbReference type="NCBI Taxonomy" id="94130"/>
    <lineage>
        <taxon>Eukaryota</taxon>
        <taxon>Fungi</taxon>
        <taxon>Fungi incertae sedis</taxon>
        <taxon>Mucoromycota</taxon>
        <taxon>Glomeromycotina</taxon>
        <taxon>Glomeromycetes</taxon>
        <taxon>Glomerales</taxon>
        <taxon>Glomeraceae</taxon>
        <taxon>Rhizophagus</taxon>
    </lineage>
</organism>
<accession>A0A2Z6RH37</accession>
<proteinExistence type="predicted"/>
<keyword evidence="2" id="KW-1185">Reference proteome</keyword>
<dbReference type="EMBL" id="BEXD01002198">
    <property type="protein sequence ID" value="GBB97354.1"/>
    <property type="molecule type" value="Genomic_DNA"/>
</dbReference>
<dbReference type="AlphaFoldDB" id="A0A2Z6RH37"/>
<comment type="caution">
    <text evidence="1">The sequence shown here is derived from an EMBL/GenBank/DDBJ whole genome shotgun (WGS) entry which is preliminary data.</text>
</comment>
<dbReference type="Proteomes" id="UP000247702">
    <property type="component" value="Unassembled WGS sequence"/>
</dbReference>
<evidence type="ECO:0000313" key="1">
    <source>
        <dbReference type="EMBL" id="GBB97354.1"/>
    </source>
</evidence>
<gene>
    <name evidence="1" type="ORF">RclHR1_29770002</name>
</gene>
<protein>
    <recommendedName>
        <fullName evidence="3">Reverse transcriptase domain-containing protein</fullName>
    </recommendedName>
</protein>
<name>A0A2Z6RH37_9GLOM</name>
<reference evidence="1 2" key="1">
    <citation type="submission" date="2017-11" db="EMBL/GenBank/DDBJ databases">
        <title>The genome of Rhizophagus clarus HR1 reveals common genetic basis of auxotrophy among arbuscular mycorrhizal fungi.</title>
        <authorList>
            <person name="Kobayashi Y."/>
        </authorList>
    </citation>
    <scope>NUCLEOTIDE SEQUENCE [LARGE SCALE GENOMIC DNA]</scope>
    <source>
        <strain evidence="1 2">HR1</strain>
    </source>
</reference>